<keyword evidence="2 3" id="KW-0560">Oxidoreductase</keyword>
<dbReference type="InterPro" id="IPR002347">
    <property type="entry name" value="SDR_fam"/>
</dbReference>
<dbReference type="EMBL" id="MLJW01000173">
    <property type="protein sequence ID" value="OIQ95096.1"/>
    <property type="molecule type" value="Genomic_DNA"/>
</dbReference>
<organism evidence="3">
    <name type="scientific">mine drainage metagenome</name>
    <dbReference type="NCBI Taxonomy" id="410659"/>
    <lineage>
        <taxon>unclassified sequences</taxon>
        <taxon>metagenomes</taxon>
        <taxon>ecological metagenomes</taxon>
    </lineage>
</organism>
<dbReference type="PRINTS" id="PR00080">
    <property type="entry name" value="SDRFAMILY"/>
</dbReference>
<dbReference type="Pfam" id="PF00106">
    <property type="entry name" value="adh_short"/>
    <property type="match status" value="1"/>
</dbReference>
<proteinExistence type="inferred from homology"/>
<dbReference type="InterPro" id="IPR020904">
    <property type="entry name" value="Sc_DH/Rdtase_CS"/>
</dbReference>
<dbReference type="AlphaFoldDB" id="A0A1J5RG52"/>
<dbReference type="Gene3D" id="3.40.50.720">
    <property type="entry name" value="NAD(P)-binding Rossmann-like Domain"/>
    <property type="match status" value="1"/>
</dbReference>
<dbReference type="PANTHER" id="PTHR44196:SF1">
    <property type="entry name" value="DEHYDROGENASE_REDUCTASE SDR FAMILY MEMBER 7B"/>
    <property type="match status" value="1"/>
</dbReference>
<dbReference type="PANTHER" id="PTHR44196">
    <property type="entry name" value="DEHYDROGENASE/REDUCTASE SDR FAMILY MEMBER 7B"/>
    <property type="match status" value="1"/>
</dbReference>
<dbReference type="EC" id="1.-.-.-" evidence="3"/>
<name>A0A1J5RG52_9ZZZZ</name>
<evidence type="ECO:0000256" key="2">
    <source>
        <dbReference type="ARBA" id="ARBA00023002"/>
    </source>
</evidence>
<dbReference type="NCBIfam" id="NF006565">
    <property type="entry name" value="PRK09072.1"/>
    <property type="match status" value="1"/>
</dbReference>
<dbReference type="InterPro" id="IPR036291">
    <property type="entry name" value="NAD(P)-bd_dom_sf"/>
</dbReference>
<comment type="caution">
    <text evidence="3">The sequence shown here is derived from an EMBL/GenBank/DDBJ whole genome shotgun (WGS) entry which is preliminary data.</text>
</comment>
<gene>
    <name evidence="3" type="primary">sadH_3</name>
    <name evidence="3" type="ORF">GALL_229010</name>
</gene>
<dbReference type="PROSITE" id="PS00061">
    <property type="entry name" value="ADH_SHORT"/>
    <property type="match status" value="1"/>
</dbReference>
<evidence type="ECO:0000313" key="3">
    <source>
        <dbReference type="EMBL" id="OIQ95096.1"/>
    </source>
</evidence>
<dbReference type="GO" id="GO:0016020">
    <property type="term" value="C:membrane"/>
    <property type="evidence" value="ECO:0007669"/>
    <property type="project" value="TreeGrafter"/>
</dbReference>
<accession>A0A1J5RG52</accession>
<reference evidence="3" key="1">
    <citation type="submission" date="2016-10" db="EMBL/GenBank/DDBJ databases">
        <title>Sequence of Gallionella enrichment culture.</title>
        <authorList>
            <person name="Poehlein A."/>
            <person name="Muehling M."/>
            <person name="Daniel R."/>
        </authorList>
    </citation>
    <scope>NUCLEOTIDE SEQUENCE</scope>
</reference>
<dbReference type="GO" id="GO:0016491">
    <property type="term" value="F:oxidoreductase activity"/>
    <property type="evidence" value="ECO:0007669"/>
    <property type="project" value="UniProtKB-KW"/>
</dbReference>
<dbReference type="PRINTS" id="PR00081">
    <property type="entry name" value="GDHRDH"/>
</dbReference>
<sequence>MRLDGKIALVTGAGSGIGRALAAELGERRALVILAGRRLDALQDSQARLPYPERGIVVDADITSPRGRDQLIRRVEGLGRLDLLVNNAGVVVPARFEEEAEDDRRAMIETNLLAPMALTQALLPWLRAAGRARVVNVGSLFGDIAFPCFASYSASKFGLRGWSDALRRELSGSGVGVTYVAPRATRTPAAEGFGALTEAFAMRFDAPERVARRIADAIEADKAQLYPGGGERLFLLAQRLAPGLIDRGLRRATRQALAVLKA</sequence>
<comment type="similarity">
    <text evidence="1">Belongs to the short-chain dehydrogenases/reductases (SDR) family.</text>
</comment>
<evidence type="ECO:0000256" key="1">
    <source>
        <dbReference type="ARBA" id="ARBA00006484"/>
    </source>
</evidence>
<dbReference type="SUPFAM" id="SSF51735">
    <property type="entry name" value="NAD(P)-binding Rossmann-fold domains"/>
    <property type="match status" value="1"/>
</dbReference>
<protein>
    <submittedName>
        <fullName evidence="3">Putative oxidoreductase SadH</fullName>
        <ecNumber evidence="3">1.-.-.-</ecNumber>
    </submittedName>
</protein>